<accession>A0A9W2XE40</accession>
<feature type="region of interest" description="Disordered" evidence="3">
    <location>
        <begin position="2109"/>
        <end position="2128"/>
    </location>
</feature>
<evidence type="ECO:0000259" key="5">
    <source>
        <dbReference type="PROSITE" id="PS50060"/>
    </source>
</evidence>
<dbReference type="RefSeq" id="XP_055359913.1">
    <property type="nucleotide sequence ID" value="XM_055503938.1"/>
</dbReference>
<dbReference type="InterPro" id="IPR002172">
    <property type="entry name" value="LDrepeatLR_classA_rpt"/>
</dbReference>
<keyword evidence="4" id="KW-0472">Membrane</keyword>
<organism evidence="6 7">
    <name type="scientific">Betta splendens</name>
    <name type="common">Siamese fighting fish</name>
    <dbReference type="NCBI Taxonomy" id="158456"/>
    <lineage>
        <taxon>Eukaryota</taxon>
        <taxon>Metazoa</taxon>
        <taxon>Chordata</taxon>
        <taxon>Craniata</taxon>
        <taxon>Vertebrata</taxon>
        <taxon>Euteleostomi</taxon>
        <taxon>Actinopterygii</taxon>
        <taxon>Neopterygii</taxon>
        <taxon>Teleostei</taxon>
        <taxon>Neoteleostei</taxon>
        <taxon>Acanthomorphata</taxon>
        <taxon>Anabantaria</taxon>
        <taxon>Anabantiformes</taxon>
        <taxon>Anabantoidei</taxon>
        <taxon>Osphronemidae</taxon>
        <taxon>Betta</taxon>
    </lineage>
</organism>
<comment type="caution">
    <text evidence="2">Lacks conserved residue(s) required for the propagation of feature annotation.</text>
</comment>
<feature type="disulfide bond" evidence="2">
    <location>
        <begin position="1739"/>
        <end position="1754"/>
    </location>
</feature>
<evidence type="ECO:0000256" key="3">
    <source>
        <dbReference type="SAM" id="MobiDB-lite"/>
    </source>
</evidence>
<feature type="domain" description="MAM" evidence="5">
    <location>
        <begin position="665"/>
        <end position="832"/>
    </location>
</feature>
<feature type="disulfide bond" evidence="2">
    <location>
        <begin position="1512"/>
        <end position="1527"/>
    </location>
</feature>
<protein>
    <submittedName>
        <fullName evidence="7">MAM and LDL-receptor class A domain-containing protein 2 isoform X1</fullName>
    </submittedName>
</protein>
<evidence type="ECO:0000256" key="4">
    <source>
        <dbReference type="SAM" id="Phobius"/>
    </source>
</evidence>
<dbReference type="InterPro" id="IPR023415">
    <property type="entry name" value="LDLR_class-A_CS"/>
</dbReference>
<dbReference type="GO" id="GO:0016020">
    <property type="term" value="C:membrane"/>
    <property type="evidence" value="ECO:0007669"/>
    <property type="project" value="InterPro"/>
</dbReference>
<dbReference type="OrthoDB" id="412155at2759"/>
<dbReference type="SMART" id="SM00137">
    <property type="entry name" value="MAM"/>
    <property type="match status" value="13"/>
</dbReference>
<feature type="domain" description="MAM" evidence="5">
    <location>
        <begin position="852"/>
        <end position="1011"/>
    </location>
</feature>
<feature type="disulfide bond" evidence="2">
    <location>
        <begin position="149"/>
        <end position="167"/>
    </location>
</feature>
<evidence type="ECO:0000256" key="2">
    <source>
        <dbReference type="PROSITE-ProRule" id="PRU00124"/>
    </source>
</evidence>
<feature type="disulfide bond" evidence="2">
    <location>
        <begin position="1500"/>
        <end position="1518"/>
    </location>
</feature>
<feature type="disulfide bond" evidence="2">
    <location>
        <begin position="161"/>
        <end position="176"/>
    </location>
</feature>
<dbReference type="InterPro" id="IPR013320">
    <property type="entry name" value="ConA-like_dom_sf"/>
</dbReference>
<evidence type="ECO:0000313" key="6">
    <source>
        <dbReference type="Proteomes" id="UP000515150"/>
    </source>
</evidence>
<dbReference type="Proteomes" id="UP000515150">
    <property type="component" value="Chromosome 17"/>
</dbReference>
<dbReference type="InterPro" id="IPR051560">
    <property type="entry name" value="MAM_domain-containing"/>
</dbReference>
<feature type="domain" description="MAM" evidence="5">
    <location>
        <begin position="177"/>
        <end position="334"/>
    </location>
</feature>
<dbReference type="Gene3D" id="4.10.400.10">
    <property type="entry name" value="Low-density Lipoprotein Receptor"/>
    <property type="match status" value="3"/>
</dbReference>
<evidence type="ECO:0000256" key="1">
    <source>
        <dbReference type="ARBA" id="ARBA00023157"/>
    </source>
</evidence>
<dbReference type="CDD" id="cd00112">
    <property type="entry name" value="LDLa"/>
    <property type="match status" value="3"/>
</dbReference>
<dbReference type="SUPFAM" id="SSF49899">
    <property type="entry name" value="Concanavalin A-like lectins/glucanases"/>
    <property type="match status" value="13"/>
</dbReference>
<keyword evidence="4" id="KW-0812">Transmembrane</keyword>
<dbReference type="SMART" id="SM00192">
    <property type="entry name" value="LDLa"/>
    <property type="match status" value="3"/>
</dbReference>
<dbReference type="PROSITE" id="PS01209">
    <property type="entry name" value="LDLRA_1"/>
    <property type="match status" value="1"/>
</dbReference>
<dbReference type="PROSITE" id="PS50068">
    <property type="entry name" value="LDLRA_2"/>
    <property type="match status" value="3"/>
</dbReference>
<feature type="domain" description="MAM" evidence="5">
    <location>
        <begin position="498"/>
        <end position="663"/>
    </location>
</feature>
<dbReference type="SUPFAM" id="SSF57424">
    <property type="entry name" value="LDL receptor-like module"/>
    <property type="match status" value="3"/>
</dbReference>
<feature type="compositionally biased region" description="Low complexity" evidence="3">
    <location>
        <begin position="69"/>
        <end position="84"/>
    </location>
</feature>
<feature type="disulfide bond" evidence="2">
    <location>
        <begin position="1493"/>
        <end position="1505"/>
    </location>
</feature>
<evidence type="ECO:0000313" key="7">
    <source>
        <dbReference type="RefSeq" id="XP_055359913.1"/>
    </source>
</evidence>
<dbReference type="Gene3D" id="2.60.120.200">
    <property type="match status" value="13"/>
</dbReference>
<feature type="domain" description="MAM" evidence="5">
    <location>
        <begin position="2251"/>
        <end position="2419"/>
    </location>
</feature>
<feature type="domain" description="MAM" evidence="5">
    <location>
        <begin position="344"/>
        <end position="496"/>
    </location>
</feature>
<feature type="domain" description="MAM" evidence="5">
    <location>
        <begin position="1330"/>
        <end position="1495"/>
    </location>
</feature>
<feature type="domain" description="MAM" evidence="5">
    <location>
        <begin position="1534"/>
        <end position="1693"/>
    </location>
</feature>
<feature type="domain" description="MAM" evidence="5">
    <location>
        <begin position="1925"/>
        <end position="2085"/>
    </location>
</feature>
<sequence length="2516" mass="279617">MIVKSGMIVHVQCRIMRSIYPFSNAFSWARSRGQQSEQRVPDFPLPGHFLQLFRWDPKTFPGQPRDVVSPASPGSSSGPPTGGTCPEHLPRETSRRHPNQMPKPLQLAPLHVEEQRLYSELLPGDRAPDPISKALLVIVLTCPDGDFSCTSGDCVSAQLICDFKEDCKDGSDEEYCGSCDFESHTCGWNDTSGDSYRWERQIANVTSIPGADHTTGSPLGHVMHIEGKQGGFSLMANLEYAVDKLAALGCQMSFWYHVYDESSLISSNLKVKMIRGKTEKDLLEIKTKTHGWENATVFIGNQPGGYKMLFLYSPSVFGGTDVMLDDISFEYCGDSDVPPGSDHLSCDFEEHTCSWYHDYTSSLLWKRTNERFSHGPAGNGYYMIIEASSNLNISSTARLLSFPQPADQVMCVSFRYHIFGNSIGSLKFIAKRSGEPETLVWMRSGTQGNKWRFADLTFHSDKPIQFILEAVVGGEQGNIVIDDISVTSSETGSCPPERECTFQGSLCGLLPQTSADFSWSRITGTSQPANSSGPAADHTLGTEQGFYLSAQLWNHPVGSRGAMVTSVMKPTPHDGECLMFWYYMEGSEVGELSVYLQTQDTYRNRIQLWSRRGDQGTHWRHGRVTLFSPDTPYQVIFEAVVGAGPRRDVCIDDLIVLNGACPAPGFCDFEMGFCDWVNSPPAESGVDWDWLSGDSKVDFVPRSDHTTGTSLGHFAFFSRVNPNSDVIAQLESETMEAVDTACLEMWHMAHGWSAGPTYITLTVFVNETTGLRSVWNTNGYANRTWIRDRVDYSSTGPHQIILQASTQVGLRYKDGSFALDDVHIIRNKSCQDMVPTTTQPPTTTTTAPPSAMDCSFEQGLCGWVQEDSDDLDWTLSSGHQAEEPWDGPEYDHTMENDKGMFLVLNGSASTSRQRAIISVPVTNQTFPVCVGFWYYMLGPSVSNLDLLVQTENSELLVWTRRGTQNPEWMNAHVTINMSNTIQMMFTGYRNTTSQGFIAVDDITVRDGVCGVQDVCGFESSLCAFENDVSHLGRWIHKMGTDRHVDHTYGTENGFYMTVLNSTTSTTQVAQLLTPELQSGAEMCVRFWYWLPEGHFNNLSVHVVRHEEESEALWERSGAPSTHWEVAEVTVSSAAKFHVAFKAYNVPAMNATVKIDDVSVRDGACSPPGSCDFESGQCSWLNIRRGNEHDWVLAGGGFGGPPTDHTTQTPQGLFLLSSALHQTHSSLTQVVSEWIQLKDTTSCLTLWYHMDSSDSGTLRVYMRSGPSDEDLMFSSNSSGSTWSRFSQTVVSSKPFQLLIKAEMNNRGFIAVDDISLTPGRCKVNVTRLEFVGCSFENGTCGWEEVSMGQFDWVRGRNGSESSGPSVDHTLGSGLGWYMAVEPDQGGHMSPAALQSPSMRQASTTCTLHFYYNMYGEDTKELNVLLKEDSRTTPLWWLSGNHDNVWHHGEVTVGRVSQDFVVLFEASRTFNKPGHVAIDDIDFTNCTFPVAQPLCPQDTFTCSNKVCVEDTRVCDFSDDCGDWSDENNCEQLDALERCSFEQGLCSWAESDVDTPGADWIPHKGQDAWPNHGPPRDHTLNSAAGHYVIPVTNKGQSTEMLSRTLLASSNCTVRFFYFSRDDAAARLTARSRTRRSGGDDRLLWMRENSQSYSWQRAEVTFSSSCSSKVVFRYEHGEGQRGLVALDDVSFTKECLFDHDNSELPDTTPTSSPPTTPVNPCQENQFFCWRSNGTVCITAALHCDYHPDCPGGEDEEGCGACTFESDQCHWADTSDGHIKWHRQKASNDTDPPTDHTTATGYYMRVNFSQWSTQNEARLQSPSLPPSSPYCQILFHFHIREESAGSLRVLMQQAEGSEAILWSQSHSTVSHWTATYLPLGPHPQPYRVWFISTSRKPPGSTTHGDDVVAVDDISFLNCEASYQPPALSASDCSFEDGLCVWVQGGEDELDWLIWSGPTESPNTGPAGDHTTGKGKYIYIKSSPPSVKGNMALLKSSLLPPAGEKGYCLRFWYHMFGATVGSLRTFLLSVDPFEKTLVWQKSGNQGDEWLLVQSHVTLQRVHQVIVEATVGGDAGDIAIDDISLIDGPCPASDLCDFEEGSCNWQQQATDDFDWFRQSGSADKPNTGPESDHTTHTPSGYYYYLPSSSADRADQTATMFSPLYPAGKGSCLQLWYHMYGKGVGTLNVYQQSENGKKALIFSQAGDQGRLWRFAQASLLPWNLPCRIMVEGVKAGPTEEGDMAFDDVELTDAQCPPYGYCDFEHNMCSWSNLGGIVDQGDWLRGRGGSPNPNTRPSVDHTTNSTQGFYLYVDSSVGEWGDMSFLVSDVFQPSARWHCLKFWYHMYGSHVGTLRVYINDRQMHTDGNEEGILKWTETESKGDSWQEARVSITHTEAFWVVFVYQRGMNAVGDVALDDITVFPGECYSEPISPPDDYHDASTVGLVVGLALLAGILISIFLFMLNRRRCIMNQPTIMNNDAIDQFDLFDCKIDGRNHGTESDFSFFNNLYDPSPPETDDITSTDA</sequence>
<feature type="domain" description="MAM" evidence="5">
    <location>
        <begin position="1755"/>
        <end position="1915"/>
    </location>
</feature>
<dbReference type="PRINTS" id="PR00261">
    <property type="entry name" value="LDLRECEPTOR"/>
</dbReference>
<feature type="domain" description="MAM" evidence="5">
    <location>
        <begin position="2087"/>
        <end position="2249"/>
    </location>
</feature>
<keyword evidence="1 2" id="KW-1015">Disulfide bond</keyword>
<feature type="region of interest" description="Disordered" evidence="3">
    <location>
        <begin position="63"/>
        <end position="105"/>
    </location>
</feature>
<dbReference type="Pfam" id="PF00057">
    <property type="entry name" value="Ldl_recept_a"/>
    <property type="match status" value="3"/>
</dbReference>
<gene>
    <name evidence="7" type="primary">si:ch211-106h4.4</name>
</gene>
<dbReference type="PANTHER" id="PTHR23282">
    <property type="entry name" value="APICAL ENDOSOMAL GLYCOPROTEIN PRECURSOR"/>
    <property type="match status" value="1"/>
</dbReference>
<keyword evidence="4" id="KW-1133">Transmembrane helix</keyword>
<feature type="transmembrane region" description="Helical" evidence="4">
    <location>
        <begin position="2434"/>
        <end position="2455"/>
    </location>
</feature>
<dbReference type="PANTHER" id="PTHR23282:SF150">
    <property type="entry name" value="SI:CH211-106H4.4"/>
    <property type="match status" value="1"/>
</dbReference>
<feature type="disulfide bond" evidence="2">
    <location>
        <begin position="142"/>
        <end position="154"/>
    </location>
</feature>
<feature type="domain" description="MAM" evidence="5">
    <location>
        <begin position="1168"/>
        <end position="1322"/>
    </location>
</feature>
<name>A0A9W2XE40_BETSP</name>
<dbReference type="PROSITE" id="PS50060">
    <property type="entry name" value="MAM_2"/>
    <property type="match status" value="13"/>
</dbReference>
<dbReference type="Pfam" id="PF00629">
    <property type="entry name" value="MAM"/>
    <property type="match status" value="13"/>
</dbReference>
<dbReference type="GeneID" id="114844072"/>
<keyword evidence="6" id="KW-1185">Reference proteome</keyword>
<feature type="domain" description="MAM" evidence="5">
    <location>
        <begin position="1013"/>
        <end position="1166"/>
    </location>
</feature>
<dbReference type="InterPro" id="IPR036055">
    <property type="entry name" value="LDL_receptor-like_sf"/>
</dbReference>
<dbReference type="CDD" id="cd06263">
    <property type="entry name" value="MAM"/>
    <property type="match status" value="12"/>
</dbReference>
<dbReference type="InterPro" id="IPR000998">
    <property type="entry name" value="MAM_dom"/>
</dbReference>
<dbReference type="PROSITE" id="PS00740">
    <property type="entry name" value="MAM_1"/>
    <property type="match status" value="1"/>
</dbReference>
<proteinExistence type="predicted"/>
<reference evidence="7" key="1">
    <citation type="submission" date="2025-08" db="UniProtKB">
        <authorList>
            <consortium name="RefSeq"/>
        </authorList>
    </citation>
    <scope>IDENTIFICATION</scope>
</reference>